<keyword evidence="1" id="KW-1133">Transmembrane helix</keyword>
<reference evidence="3" key="1">
    <citation type="submission" date="2023-07" db="EMBL/GenBank/DDBJ databases">
        <title>Two novel species in the genus Flavivirga.</title>
        <authorList>
            <person name="Kwon K."/>
        </authorList>
    </citation>
    <scope>NUCLEOTIDE SEQUENCE</scope>
    <source>
        <strain evidence="3">KACC 14158</strain>
    </source>
</reference>
<gene>
    <name evidence="3" type="ORF">Q4Q40_12145</name>
</gene>
<sequence>MQFKHPDLLYALFLLLIPIIVHLFQLRKFQKVPFTNVAFLKEATIQTRKSSQIKKWLILCTRLLLLAAIVLAFTQPFTSKSDSFKTKKETVIYLDNSFSLQAKGSQGALLKRAVQDIISNVPENENISLITNDNTYKNTTIKAIKNDLLQLQYTSTKLTSKAALLKSKTVFSKQKSTLKNLVFISDFQQDASSFNLETDSLTKLHLVKLQPINTSNISIDSIYVSKRTATTIALKVLIKNSGSPIENLPVSLFNNDNLIAKTSVAIENNAETIFSIPINEVINGTIIIDDINLQFDNSLYFNINKASKANVLSINATNDSFLKRIYTNNEFNYTAALENQLDYNIIDQQHLIILNELDAIPNALVATLKQFTIQGGTLIVIPSKNINKQSYNQLLTNYGSNFNDLLQTEKRITTINYAHPLYNNGVFEKQVSNFQYPKVTSFYNVSSNSAAALQFEDGKPFLYQNNNAFIFTAPLNSENSSFTNSPLIVPTLYNIGKYSLKTPNLYYTIGQENTFDVDTQLQQDDILSLVNNDINIIPRQQYFNNKVVVNTSKDPSIAATYAIKNKNESIKNISYNYNRDESHLIYRNLSPSKNITVSHSITEIFDTLKSDTKINALWKWFVIFALALLIIEMGILKYYK</sequence>
<evidence type="ECO:0000256" key="1">
    <source>
        <dbReference type="SAM" id="Phobius"/>
    </source>
</evidence>
<dbReference type="Gene3D" id="3.40.50.410">
    <property type="entry name" value="von Willebrand factor, type A domain"/>
    <property type="match status" value="1"/>
</dbReference>
<evidence type="ECO:0000259" key="2">
    <source>
        <dbReference type="Pfam" id="PF07584"/>
    </source>
</evidence>
<name>A0ABT8WP65_9FLAO</name>
<dbReference type="RefSeq" id="WP_303302094.1">
    <property type="nucleotide sequence ID" value="NZ_BAABDA010000018.1"/>
</dbReference>
<feature type="domain" description="Aerotolerance regulator N-terminal" evidence="2">
    <location>
        <begin position="1"/>
        <end position="76"/>
    </location>
</feature>
<keyword evidence="1" id="KW-0812">Transmembrane</keyword>
<dbReference type="InterPro" id="IPR011933">
    <property type="entry name" value="Double_TM_dom"/>
</dbReference>
<keyword evidence="1" id="KW-0472">Membrane</keyword>
<dbReference type="EMBL" id="JAUOEL010000004">
    <property type="protein sequence ID" value="MDO5974940.1"/>
    <property type="molecule type" value="Genomic_DNA"/>
</dbReference>
<organism evidence="3 4">
    <name type="scientific">Flavivirga jejuensis</name>
    <dbReference type="NCBI Taxonomy" id="870487"/>
    <lineage>
        <taxon>Bacteria</taxon>
        <taxon>Pseudomonadati</taxon>
        <taxon>Bacteroidota</taxon>
        <taxon>Flavobacteriia</taxon>
        <taxon>Flavobacteriales</taxon>
        <taxon>Flavobacteriaceae</taxon>
        <taxon>Flavivirga</taxon>
    </lineage>
</organism>
<dbReference type="SUPFAM" id="SSF52317">
    <property type="entry name" value="Class I glutamine amidotransferase-like"/>
    <property type="match status" value="1"/>
</dbReference>
<feature type="transmembrane region" description="Helical" evidence="1">
    <location>
        <begin position="6"/>
        <end position="24"/>
    </location>
</feature>
<accession>A0ABT8WP65</accession>
<dbReference type="PANTHER" id="PTHR37464">
    <property type="entry name" value="BLL2463 PROTEIN"/>
    <property type="match status" value="1"/>
</dbReference>
<evidence type="ECO:0000313" key="3">
    <source>
        <dbReference type="EMBL" id="MDO5974940.1"/>
    </source>
</evidence>
<dbReference type="PANTHER" id="PTHR37464:SF1">
    <property type="entry name" value="BLL2463 PROTEIN"/>
    <property type="match status" value="1"/>
</dbReference>
<dbReference type="InterPro" id="IPR029062">
    <property type="entry name" value="Class_I_gatase-like"/>
</dbReference>
<keyword evidence="4" id="KW-1185">Reference proteome</keyword>
<dbReference type="InterPro" id="IPR036465">
    <property type="entry name" value="vWFA_dom_sf"/>
</dbReference>
<comment type="caution">
    <text evidence="3">The sequence shown here is derived from an EMBL/GenBank/DDBJ whole genome shotgun (WGS) entry which is preliminary data.</text>
</comment>
<feature type="transmembrane region" description="Helical" evidence="1">
    <location>
        <begin position="56"/>
        <end position="74"/>
    </location>
</feature>
<dbReference type="NCBIfam" id="TIGR02226">
    <property type="entry name" value="two_anch"/>
    <property type="match status" value="1"/>
</dbReference>
<protein>
    <submittedName>
        <fullName evidence="3">BatA domain-containing protein</fullName>
    </submittedName>
</protein>
<dbReference type="Proteomes" id="UP001176806">
    <property type="component" value="Unassembled WGS sequence"/>
</dbReference>
<proteinExistence type="predicted"/>
<dbReference type="Pfam" id="PF07584">
    <property type="entry name" value="BatA"/>
    <property type="match status" value="1"/>
</dbReference>
<evidence type="ECO:0000313" key="4">
    <source>
        <dbReference type="Proteomes" id="UP001176806"/>
    </source>
</evidence>
<feature type="transmembrane region" description="Helical" evidence="1">
    <location>
        <begin position="617"/>
        <end position="639"/>
    </location>
</feature>
<dbReference type="InterPro" id="IPR024163">
    <property type="entry name" value="Aerotolerance_reg_N"/>
</dbReference>